<evidence type="ECO:0000313" key="2">
    <source>
        <dbReference type="Proteomes" id="UP000008221"/>
    </source>
</evidence>
<organism evidence="1 2">
    <name type="scientific">Acidothermus cellulolyticus (strain ATCC 43068 / DSM 8971 / 11B)</name>
    <dbReference type="NCBI Taxonomy" id="351607"/>
    <lineage>
        <taxon>Bacteria</taxon>
        <taxon>Bacillati</taxon>
        <taxon>Actinomycetota</taxon>
        <taxon>Actinomycetes</taxon>
        <taxon>Acidothermales</taxon>
        <taxon>Acidothermaceae</taxon>
        <taxon>Acidothermus</taxon>
    </lineage>
</organism>
<reference evidence="1 2" key="1">
    <citation type="journal article" date="2009" name="Genome Res.">
        <title>Complete genome of the cellulolytic thermophile Acidothermus cellulolyticus 11B provides insights into its ecophysiological and evolutionary adaptations.</title>
        <authorList>
            <person name="Barabote R.D."/>
            <person name="Xie G."/>
            <person name="Leu D.H."/>
            <person name="Normand P."/>
            <person name="Necsulea A."/>
            <person name="Daubin V."/>
            <person name="Medigue C."/>
            <person name="Adney W.S."/>
            <person name="Xu X.C."/>
            <person name="Lapidus A."/>
            <person name="Parales R.E."/>
            <person name="Detter C."/>
            <person name="Pujic P."/>
            <person name="Bruce D."/>
            <person name="Lavire C."/>
            <person name="Challacombe J.F."/>
            <person name="Brettin T.S."/>
            <person name="Berry A.M."/>
        </authorList>
    </citation>
    <scope>NUCLEOTIDE SEQUENCE [LARGE SCALE GENOMIC DNA]</scope>
    <source>
        <strain evidence="2">ATCC 43068 / DSM 8971 / 11B</strain>
    </source>
</reference>
<proteinExistence type="predicted"/>
<accession>A0LRT7</accession>
<gene>
    <name evidence="1" type="ordered locus">Acel_0373</name>
</gene>
<sequence length="170" mass="19255">MAPPAGPGWSPIGVPPTFPHSDHRPLRCPLQLAISLVDMTDMPVDFIARPAKDIGDPLEVYRENLGVRRRCPRQALLDAECRGAPDQEIRLLEEAAIAASIAEIRHRIRRGERLDPVERARYERDCELLRRFPESRRGPDGRGWFDLPAMPRTVMRLESHEPPTLVSSRG</sequence>
<protein>
    <submittedName>
        <fullName evidence="1">Uncharacterized protein</fullName>
    </submittedName>
</protein>
<dbReference type="Proteomes" id="UP000008221">
    <property type="component" value="Chromosome"/>
</dbReference>
<dbReference type="EMBL" id="CP000481">
    <property type="protein sequence ID" value="ABK52147.1"/>
    <property type="molecule type" value="Genomic_DNA"/>
</dbReference>
<dbReference type="InParanoid" id="A0LRT7"/>
<dbReference type="KEGG" id="ace:Acel_0373"/>
<dbReference type="STRING" id="351607.Acel_0373"/>
<dbReference type="AlphaFoldDB" id="A0LRT7"/>
<evidence type="ECO:0000313" key="1">
    <source>
        <dbReference type="EMBL" id="ABK52147.1"/>
    </source>
</evidence>
<name>A0LRT7_ACIC1</name>
<dbReference type="HOGENOM" id="CLU_1567304_0_0_11"/>
<keyword evidence="2" id="KW-1185">Reference proteome</keyword>